<evidence type="ECO:0000313" key="2">
    <source>
        <dbReference type="EMBL" id="PKI59711.1"/>
    </source>
</evidence>
<feature type="signal peptide" evidence="1">
    <location>
        <begin position="1"/>
        <end position="15"/>
    </location>
</feature>
<evidence type="ECO:0000256" key="1">
    <source>
        <dbReference type="SAM" id="SignalP"/>
    </source>
</evidence>
<keyword evidence="3" id="KW-1185">Reference proteome</keyword>
<dbReference type="AlphaFoldDB" id="A0A2I0JTW1"/>
<name>A0A2I0JTW1_PUNGR</name>
<gene>
    <name evidence="2" type="ORF">CRG98_019887</name>
</gene>
<evidence type="ECO:0000313" key="3">
    <source>
        <dbReference type="Proteomes" id="UP000233551"/>
    </source>
</evidence>
<feature type="chain" id="PRO_5014177856" evidence="1">
    <location>
        <begin position="16"/>
        <end position="161"/>
    </location>
</feature>
<dbReference type="EMBL" id="PGOL01001241">
    <property type="protein sequence ID" value="PKI59711.1"/>
    <property type="molecule type" value="Genomic_DNA"/>
</dbReference>
<sequence>MWSLRPIVVALGGDALVVVFLRDASIVSECDHKAIVPWVGSALGATNRSWSRDSACHGGRERTASGSPAKAGVAVGVTLPHRWSTSPLRWLLVIMPKVGFAARAIVVRRGCPSLVMSNSSFVDERLRILWDWESESAVVPVVYSTYGHDIISKLLVSYYDV</sequence>
<dbReference type="Proteomes" id="UP000233551">
    <property type="component" value="Unassembled WGS sequence"/>
</dbReference>
<proteinExistence type="predicted"/>
<accession>A0A2I0JTW1</accession>
<protein>
    <submittedName>
        <fullName evidence="2">Uncharacterized protein</fullName>
    </submittedName>
</protein>
<keyword evidence="1" id="KW-0732">Signal</keyword>
<organism evidence="2 3">
    <name type="scientific">Punica granatum</name>
    <name type="common">Pomegranate</name>
    <dbReference type="NCBI Taxonomy" id="22663"/>
    <lineage>
        <taxon>Eukaryota</taxon>
        <taxon>Viridiplantae</taxon>
        <taxon>Streptophyta</taxon>
        <taxon>Embryophyta</taxon>
        <taxon>Tracheophyta</taxon>
        <taxon>Spermatophyta</taxon>
        <taxon>Magnoliopsida</taxon>
        <taxon>eudicotyledons</taxon>
        <taxon>Gunneridae</taxon>
        <taxon>Pentapetalae</taxon>
        <taxon>rosids</taxon>
        <taxon>malvids</taxon>
        <taxon>Myrtales</taxon>
        <taxon>Lythraceae</taxon>
        <taxon>Punica</taxon>
    </lineage>
</organism>
<comment type="caution">
    <text evidence="2">The sequence shown here is derived from an EMBL/GenBank/DDBJ whole genome shotgun (WGS) entry which is preliminary data.</text>
</comment>
<reference evidence="2 3" key="1">
    <citation type="submission" date="2017-11" db="EMBL/GenBank/DDBJ databases">
        <title>De-novo sequencing of pomegranate (Punica granatum L.) genome.</title>
        <authorList>
            <person name="Akparov Z."/>
            <person name="Amiraslanov A."/>
            <person name="Hajiyeva S."/>
            <person name="Abbasov M."/>
            <person name="Kaur K."/>
            <person name="Hamwieh A."/>
            <person name="Solovyev V."/>
            <person name="Salamov A."/>
            <person name="Braich B."/>
            <person name="Kosarev P."/>
            <person name="Mahmoud A."/>
            <person name="Hajiyev E."/>
            <person name="Babayeva S."/>
            <person name="Izzatullayeva V."/>
            <person name="Mammadov A."/>
            <person name="Mammadov A."/>
            <person name="Sharifova S."/>
            <person name="Ojaghi J."/>
            <person name="Eynullazada K."/>
            <person name="Bayramov B."/>
            <person name="Abdulazimova A."/>
            <person name="Shahmuradov I."/>
        </authorList>
    </citation>
    <scope>NUCLEOTIDE SEQUENCE [LARGE SCALE GENOMIC DNA]</scope>
    <source>
        <strain evidence="3">cv. AG2017</strain>
        <tissue evidence="2">Leaf</tissue>
    </source>
</reference>